<dbReference type="Pfam" id="PF00581">
    <property type="entry name" value="Rhodanese"/>
    <property type="match status" value="1"/>
</dbReference>
<dbReference type="RefSeq" id="WP_096651754.1">
    <property type="nucleotide sequence ID" value="NZ_NWUX01000009.1"/>
</dbReference>
<evidence type="ECO:0000313" key="3">
    <source>
        <dbReference type="EMBL" id="PCF95453.1"/>
    </source>
</evidence>
<name>A0A2A4HMX5_9GAMM</name>
<dbReference type="Proteomes" id="UP000218677">
    <property type="component" value="Unassembled WGS sequence"/>
</dbReference>
<accession>A0A2A4HMX5</accession>
<evidence type="ECO:0000256" key="1">
    <source>
        <dbReference type="SAM" id="SignalP"/>
    </source>
</evidence>
<dbReference type="InterPro" id="IPR001763">
    <property type="entry name" value="Rhodanese-like_dom"/>
</dbReference>
<dbReference type="AlphaFoldDB" id="A0A2A4HMX5"/>
<dbReference type="EMBL" id="NWUX01000009">
    <property type="protein sequence ID" value="PCF95453.1"/>
    <property type="molecule type" value="Genomic_DNA"/>
</dbReference>
<reference evidence="4" key="1">
    <citation type="submission" date="2017-09" db="EMBL/GenBank/DDBJ databases">
        <authorList>
            <person name="Cho G.-S."/>
            <person name="Oguntoyinbo F.A."/>
            <person name="Cnockaert M."/>
            <person name="Kabisch J."/>
            <person name="Neve H."/>
            <person name="Bockelmann W."/>
            <person name="Wenning M."/>
            <person name="Franz C.M."/>
            <person name="Vandamme P."/>
        </authorList>
    </citation>
    <scope>NUCLEOTIDE SEQUENCE [LARGE SCALE GENOMIC DNA]</scope>
    <source>
        <strain evidence="4">MBT G8648</strain>
    </source>
</reference>
<dbReference type="InterPro" id="IPR022376">
    <property type="entry name" value="PQQ_CXXCW"/>
</dbReference>
<dbReference type="PROSITE" id="PS50206">
    <property type="entry name" value="RHODANESE_3"/>
    <property type="match status" value="1"/>
</dbReference>
<evidence type="ECO:0000313" key="4">
    <source>
        <dbReference type="Proteomes" id="UP000218677"/>
    </source>
</evidence>
<keyword evidence="3" id="KW-0808">Transferase</keyword>
<feature type="domain" description="Rhodanese" evidence="2">
    <location>
        <begin position="120"/>
        <end position="183"/>
    </location>
</feature>
<keyword evidence="4" id="KW-1185">Reference proteome</keyword>
<dbReference type="Gene3D" id="3.40.250.10">
    <property type="entry name" value="Rhodanese-like domain"/>
    <property type="match status" value="1"/>
</dbReference>
<comment type="caution">
    <text evidence="3">The sequence shown here is derived from an EMBL/GenBank/DDBJ whole genome shotgun (WGS) entry which is preliminary data.</text>
</comment>
<protein>
    <submittedName>
        <fullName evidence="3">Sulfurtransferase</fullName>
    </submittedName>
</protein>
<gene>
    <name evidence="3" type="ORF">CPA45_11850</name>
</gene>
<feature type="signal peptide" evidence="1">
    <location>
        <begin position="1"/>
        <end position="31"/>
    </location>
</feature>
<proteinExistence type="predicted"/>
<dbReference type="OrthoDB" id="176845at2"/>
<evidence type="ECO:0000259" key="2">
    <source>
        <dbReference type="PROSITE" id="PS50206"/>
    </source>
</evidence>
<dbReference type="CDD" id="cd00158">
    <property type="entry name" value="RHOD"/>
    <property type="match status" value="1"/>
</dbReference>
<dbReference type="InterPro" id="IPR036873">
    <property type="entry name" value="Rhodanese-like_dom_sf"/>
</dbReference>
<organism evidence="3 4">
    <name type="scientific">Vreelandella nigrificans</name>
    <dbReference type="NCBI Taxonomy" id="2042704"/>
    <lineage>
        <taxon>Bacteria</taxon>
        <taxon>Pseudomonadati</taxon>
        <taxon>Pseudomonadota</taxon>
        <taxon>Gammaproteobacteria</taxon>
        <taxon>Oceanospirillales</taxon>
        <taxon>Halomonadaceae</taxon>
        <taxon>Vreelandella</taxon>
    </lineage>
</organism>
<dbReference type="NCBIfam" id="TIGR03865">
    <property type="entry name" value="PQQ_CXXCW"/>
    <property type="match status" value="1"/>
</dbReference>
<sequence length="199" mass="21903">MATKRTAHVVRRNVALVVWLSGMLVNVTATAEEPSALFNQQGYRLPPYRTPVTAPLPGVTELDDGAFHELVASPPVILVDVYMLTWHDGMFLQDRPHLTIPGSIWLPNVGSPALADEWIDYFTDALDALREQTPAAPLVFFCRADCWLAWNAARRAQALGYEEVYWYANGVDGWQASGGALAAVCPQLPAHAEWETCGP</sequence>
<dbReference type="GO" id="GO:0016740">
    <property type="term" value="F:transferase activity"/>
    <property type="evidence" value="ECO:0007669"/>
    <property type="project" value="UniProtKB-KW"/>
</dbReference>
<dbReference type="SUPFAM" id="SSF52821">
    <property type="entry name" value="Rhodanese/Cell cycle control phosphatase"/>
    <property type="match status" value="1"/>
</dbReference>
<keyword evidence="1" id="KW-0732">Signal</keyword>
<feature type="chain" id="PRO_5012088053" evidence="1">
    <location>
        <begin position="32"/>
        <end position="199"/>
    </location>
</feature>